<dbReference type="EMBL" id="PGTS01000003">
    <property type="protein sequence ID" value="PKR50118.1"/>
    <property type="molecule type" value="Genomic_DNA"/>
</dbReference>
<organism evidence="1 2">
    <name type="scientific">Thalassospira povalilytica</name>
    <dbReference type="NCBI Taxonomy" id="732237"/>
    <lineage>
        <taxon>Bacteria</taxon>
        <taxon>Pseudomonadati</taxon>
        <taxon>Pseudomonadota</taxon>
        <taxon>Alphaproteobacteria</taxon>
        <taxon>Rhodospirillales</taxon>
        <taxon>Thalassospiraceae</taxon>
        <taxon>Thalassospira</taxon>
    </lineage>
</organism>
<accession>A0ABX4R9A6</accession>
<evidence type="ECO:0000313" key="1">
    <source>
        <dbReference type="EMBL" id="PKR50118.1"/>
    </source>
</evidence>
<keyword evidence="2" id="KW-1185">Reference proteome</keyword>
<sequence length="85" mass="9222">MPHLAGTDDGPVSGQIRASPQYGFAARQAERIICPDTKMAIRINTLKLHEFIYLAKIAIPEDIAASLVVVPAVPANPFFGYSKLK</sequence>
<reference evidence="1 2" key="1">
    <citation type="submission" date="2017-11" db="EMBL/GenBank/DDBJ databases">
        <title>Biodiversity and function of Thalassospira species in the particle-attached aromatic-hydrocarbon-degrading consortia from the surface seawater of the China South Sea.</title>
        <authorList>
            <person name="Dong C."/>
            <person name="Liu R."/>
            <person name="Shao Z."/>
        </authorList>
    </citation>
    <scope>NUCLEOTIDE SEQUENCE [LARGE SCALE GENOMIC DNA]</scope>
    <source>
        <strain evidence="1 2">139Z-12</strain>
    </source>
</reference>
<evidence type="ECO:0000313" key="2">
    <source>
        <dbReference type="Proteomes" id="UP000233365"/>
    </source>
</evidence>
<gene>
    <name evidence="1" type="ORF">CU041_10460</name>
</gene>
<name>A0ABX4R9A6_9PROT</name>
<proteinExistence type="predicted"/>
<protein>
    <submittedName>
        <fullName evidence="1">Uncharacterized protein</fullName>
    </submittedName>
</protein>
<dbReference type="Proteomes" id="UP000233365">
    <property type="component" value="Unassembled WGS sequence"/>
</dbReference>
<comment type="caution">
    <text evidence="1">The sequence shown here is derived from an EMBL/GenBank/DDBJ whole genome shotgun (WGS) entry which is preliminary data.</text>
</comment>